<dbReference type="CDD" id="cd06579">
    <property type="entry name" value="TM_PBP1_transp_AraH_like"/>
    <property type="match status" value="1"/>
</dbReference>
<name>A0ABQ5WAF0_9HYPH</name>
<evidence type="ECO:0000313" key="7">
    <source>
        <dbReference type="EMBL" id="GLQ56925.1"/>
    </source>
</evidence>
<evidence type="ECO:0000256" key="3">
    <source>
        <dbReference type="ARBA" id="ARBA00022692"/>
    </source>
</evidence>
<evidence type="ECO:0000256" key="6">
    <source>
        <dbReference type="SAM" id="Phobius"/>
    </source>
</evidence>
<dbReference type="EMBL" id="BSNS01000022">
    <property type="protein sequence ID" value="GLQ56925.1"/>
    <property type="molecule type" value="Genomic_DNA"/>
</dbReference>
<feature type="transmembrane region" description="Helical" evidence="6">
    <location>
        <begin position="290"/>
        <end position="308"/>
    </location>
</feature>
<evidence type="ECO:0000256" key="4">
    <source>
        <dbReference type="ARBA" id="ARBA00022989"/>
    </source>
</evidence>
<organism evidence="7 8">
    <name type="scientific">Devosia nitrariae</name>
    <dbReference type="NCBI Taxonomy" id="2071872"/>
    <lineage>
        <taxon>Bacteria</taxon>
        <taxon>Pseudomonadati</taxon>
        <taxon>Pseudomonadota</taxon>
        <taxon>Alphaproteobacteria</taxon>
        <taxon>Hyphomicrobiales</taxon>
        <taxon>Devosiaceae</taxon>
        <taxon>Devosia</taxon>
    </lineage>
</organism>
<dbReference type="PANTHER" id="PTHR32196">
    <property type="entry name" value="ABC TRANSPORTER PERMEASE PROTEIN YPHD-RELATED-RELATED"/>
    <property type="match status" value="1"/>
</dbReference>
<dbReference type="RefSeq" id="WP_284342313.1">
    <property type="nucleotide sequence ID" value="NZ_BSNS01000022.1"/>
</dbReference>
<proteinExistence type="predicted"/>
<feature type="transmembrane region" description="Helical" evidence="6">
    <location>
        <begin position="38"/>
        <end position="59"/>
    </location>
</feature>
<dbReference type="Pfam" id="PF02653">
    <property type="entry name" value="BPD_transp_2"/>
    <property type="match status" value="1"/>
</dbReference>
<protein>
    <submittedName>
        <fullName evidence="7">Branched-chain amino acid ABC transporter permease</fullName>
    </submittedName>
</protein>
<feature type="transmembrane region" description="Helical" evidence="6">
    <location>
        <begin position="119"/>
        <end position="142"/>
    </location>
</feature>
<evidence type="ECO:0000256" key="2">
    <source>
        <dbReference type="ARBA" id="ARBA00022475"/>
    </source>
</evidence>
<keyword evidence="4 6" id="KW-1133">Transmembrane helix</keyword>
<feature type="transmembrane region" description="Helical" evidence="6">
    <location>
        <begin position="250"/>
        <end position="278"/>
    </location>
</feature>
<comment type="subcellular location">
    <subcellularLocation>
        <location evidence="1">Cell membrane</location>
        <topology evidence="1">Multi-pass membrane protein</topology>
    </subcellularLocation>
</comment>
<dbReference type="PANTHER" id="PTHR32196:SF72">
    <property type="entry name" value="RIBOSE IMPORT PERMEASE PROTEIN RBSC"/>
    <property type="match status" value="1"/>
</dbReference>
<dbReference type="InterPro" id="IPR001851">
    <property type="entry name" value="ABC_transp_permease"/>
</dbReference>
<evidence type="ECO:0000313" key="8">
    <source>
        <dbReference type="Proteomes" id="UP001156691"/>
    </source>
</evidence>
<keyword evidence="5 6" id="KW-0472">Membrane</keyword>
<sequence>MIRLLKQREVMLLAIIAIIVALVTTRSAGFGRPGNLTAIFNDTAVLMMLACGQLVVILTRSIDLSLASNLALTGMIAAMVNAAMPGIPVEVLILGCIVVGGLLGMFNGLLVWKLNIPPIVVTLGTLTIYRGTVFLVSGGTWVNAVEMSDRFKSFTRAEFLSLPMLSWIAILVIALFALMMLRTPLGRAFYATGINPTAATYAGIDVGKTKFIAFTLAGMVAGLAGYLWVSRYVIASVDVARGLELQVVAACVIGGVSIAGGIGTVGGAVLGALFLGVINNALPVIGVSPFWQMAISGAAIITAVIFNARGERRGGRIILKTAEAG</sequence>
<reference evidence="8" key="1">
    <citation type="journal article" date="2019" name="Int. J. Syst. Evol. Microbiol.">
        <title>The Global Catalogue of Microorganisms (GCM) 10K type strain sequencing project: providing services to taxonomists for standard genome sequencing and annotation.</title>
        <authorList>
            <consortium name="The Broad Institute Genomics Platform"/>
            <consortium name="The Broad Institute Genome Sequencing Center for Infectious Disease"/>
            <person name="Wu L."/>
            <person name="Ma J."/>
        </authorList>
    </citation>
    <scope>NUCLEOTIDE SEQUENCE [LARGE SCALE GENOMIC DNA]</scope>
    <source>
        <strain evidence="8">NBRC 112416</strain>
    </source>
</reference>
<evidence type="ECO:0000256" key="5">
    <source>
        <dbReference type="ARBA" id="ARBA00023136"/>
    </source>
</evidence>
<keyword evidence="3 6" id="KW-0812">Transmembrane</keyword>
<gene>
    <name evidence="7" type="ORF">GCM10010862_41840</name>
</gene>
<dbReference type="Proteomes" id="UP001156691">
    <property type="component" value="Unassembled WGS sequence"/>
</dbReference>
<feature type="transmembrane region" description="Helical" evidence="6">
    <location>
        <begin position="210"/>
        <end position="229"/>
    </location>
</feature>
<keyword evidence="8" id="KW-1185">Reference proteome</keyword>
<keyword evidence="2" id="KW-1003">Cell membrane</keyword>
<accession>A0ABQ5WAF0</accession>
<feature type="transmembrane region" description="Helical" evidence="6">
    <location>
        <begin position="162"/>
        <end position="181"/>
    </location>
</feature>
<comment type="caution">
    <text evidence="7">The sequence shown here is derived from an EMBL/GenBank/DDBJ whole genome shotgun (WGS) entry which is preliminary data.</text>
</comment>
<evidence type="ECO:0000256" key="1">
    <source>
        <dbReference type="ARBA" id="ARBA00004651"/>
    </source>
</evidence>